<dbReference type="SUPFAM" id="SSF103481">
    <property type="entry name" value="Multidrug resistance efflux transporter EmrE"/>
    <property type="match status" value="2"/>
</dbReference>
<feature type="transmembrane region" description="Helical" evidence="1">
    <location>
        <begin position="143"/>
        <end position="162"/>
    </location>
</feature>
<gene>
    <name evidence="3" type="ORF">JI741_15090</name>
</gene>
<feature type="transmembrane region" description="Helical" evidence="1">
    <location>
        <begin position="269"/>
        <end position="288"/>
    </location>
</feature>
<dbReference type="Proteomes" id="UP000613030">
    <property type="component" value="Unassembled WGS sequence"/>
</dbReference>
<evidence type="ECO:0000313" key="3">
    <source>
        <dbReference type="EMBL" id="MBL0742552.1"/>
    </source>
</evidence>
<feature type="transmembrane region" description="Helical" evidence="1">
    <location>
        <begin position="212"/>
        <end position="228"/>
    </location>
</feature>
<dbReference type="EMBL" id="JAERRB010000004">
    <property type="protein sequence ID" value="MBL0742552.1"/>
    <property type="molecule type" value="Genomic_DNA"/>
</dbReference>
<feature type="transmembrane region" description="Helical" evidence="1">
    <location>
        <begin position="240"/>
        <end position="263"/>
    </location>
</feature>
<evidence type="ECO:0000313" key="4">
    <source>
        <dbReference type="Proteomes" id="UP000613030"/>
    </source>
</evidence>
<protein>
    <submittedName>
        <fullName evidence="3">DMT family transporter</fullName>
    </submittedName>
</protein>
<feature type="transmembrane region" description="Helical" evidence="1">
    <location>
        <begin position="90"/>
        <end position="107"/>
    </location>
</feature>
<feature type="transmembrane region" description="Helical" evidence="1">
    <location>
        <begin position="35"/>
        <end position="52"/>
    </location>
</feature>
<keyword evidence="1" id="KW-1133">Transmembrane helix</keyword>
<evidence type="ECO:0000256" key="1">
    <source>
        <dbReference type="SAM" id="Phobius"/>
    </source>
</evidence>
<proteinExistence type="predicted"/>
<sequence>MATRADYLKLHFIVFLWGFSAILGKLVSIPTMEMVFFRALLAALGLAIVIYARKESFTVPPKSLLYLILIGFVVALHWVSFFGAGRVANVSVSLVGFATNSLWTAVLEPWLNRTRIKKFELVLGCLVLFGLYVIFSFDFQYKLGLLLGIMAGLTSALFSIFNSRMVRTIPSFTIAFYEMIGCFLGLALFLPVYKMVWGTHEAMLYLPTLSDWLWIALLAGVCSVYAYSTAVELMKKISVFLIQLTLNLEPVYGIIMAVLIFGASEKMGTNFYVGTGIIMSAVIVYPFLRKRFDQRKLMPK</sequence>
<keyword evidence="4" id="KW-1185">Reference proteome</keyword>
<dbReference type="RefSeq" id="WP_202010893.1">
    <property type="nucleotide sequence ID" value="NZ_JAERRB010000004.1"/>
</dbReference>
<feature type="domain" description="EamA" evidence="2">
    <location>
        <begin position="13"/>
        <end position="135"/>
    </location>
</feature>
<keyword evidence="1" id="KW-0812">Transmembrane</keyword>
<dbReference type="InterPro" id="IPR000620">
    <property type="entry name" value="EamA_dom"/>
</dbReference>
<evidence type="ECO:0000259" key="2">
    <source>
        <dbReference type="Pfam" id="PF00892"/>
    </source>
</evidence>
<accession>A0ABS1KV22</accession>
<feature type="transmembrane region" description="Helical" evidence="1">
    <location>
        <begin position="174"/>
        <end position="192"/>
    </location>
</feature>
<feature type="domain" description="EamA" evidence="2">
    <location>
        <begin position="143"/>
        <end position="284"/>
    </location>
</feature>
<dbReference type="Pfam" id="PF00892">
    <property type="entry name" value="EamA"/>
    <property type="match status" value="2"/>
</dbReference>
<feature type="transmembrane region" description="Helical" evidence="1">
    <location>
        <begin position="64"/>
        <end position="84"/>
    </location>
</feature>
<feature type="transmembrane region" description="Helical" evidence="1">
    <location>
        <begin position="12"/>
        <end position="29"/>
    </location>
</feature>
<dbReference type="InterPro" id="IPR037185">
    <property type="entry name" value="EmrE-like"/>
</dbReference>
<keyword evidence="1" id="KW-0472">Membrane</keyword>
<name>A0ABS1KV22_9BACT</name>
<dbReference type="PANTHER" id="PTHR22911:SF79">
    <property type="entry name" value="MOBA-LIKE NTP TRANSFERASE DOMAIN-CONTAINING PROTEIN"/>
    <property type="match status" value="1"/>
</dbReference>
<comment type="caution">
    <text evidence="3">The sequence shown here is derived from an EMBL/GenBank/DDBJ whole genome shotgun (WGS) entry which is preliminary data.</text>
</comment>
<feature type="transmembrane region" description="Helical" evidence="1">
    <location>
        <begin position="119"/>
        <end position="137"/>
    </location>
</feature>
<dbReference type="PANTHER" id="PTHR22911">
    <property type="entry name" value="ACYL-MALONYL CONDENSING ENZYME-RELATED"/>
    <property type="match status" value="1"/>
</dbReference>
<reference evidence="3 4" key="1">
    <citation type="submission" date="2021-01" db="EMBL/GenBank/DDBJ databases">
        <title>Chryseolinea sp. Jin1 Genome sequencing and assembly.</title>
        <authorList>
            <person name="Kim I."/>
        </authorList>
    </citation>
    <scope>NUCLEOTIDE SEQUENCE [LARGE SCALE GENOMIC DNA]</scope>
    <source>
        <strain evidence="3 4">Jin1</strain>
    </source>
</reference>
<organism evidence="3 4">
    <name type="scientific">Chryseolinea lacunae</name>
    <dbReference type="NCBI Taxonomy" id="2801331"/>
    <lineage>
        <taxon>Bacteria</taxon>
        <taxon>Pseudomonadati</taxon>
        <taxon>Bacteroidota</taxon>
        <taxon>Cytophagia</taxon>
        <taxon>Cytophagales</taxon>
        <taxon>Fulvivirgaceae</taxon>
        <taxon>Chryseolinea</taxon>
    </lineage>
</organism>